<evidence type="ECO:0000259" key="4">
    <source>
        <dbReference type="SMART" id="SM00822"/>
    </source>
</evidence>
<evidence type="ECO:0000313" key="5">
    <source>
        <dbReference type="EMBL" id="RKP49758.1"/>
    </source>
</evidence>
<dbReference type="RefSeq" id="WP_121088911.1">
    <property type="nucleotide sequence ID" value="NZ_RBZU01000010.1"/>
</dbReference>
<evidence type="ECO:0000256" key="3">
    <source>
        <dbReference type="RuleBase" id="RU000363"/>
    </source>
</evidence>
<feature type="domain" description="Ketoreductase" evidence="4">
    <location>
        <begin position="4"/>
        <end position="175"/>
    </location>
</feature>
<organism evidence="5 6">
    <name type="scientific">Pararobbsia silviterrae</name>
    <dbReference type="NCBI Taxonomy" id="1792498"/>
    <lineage>
        <taxon>Bacteria</taxon>
        <taxon>Pseudomonadati</taxon>
        <taxon>Pseudomonadota</taxon>
        <taxon>Betaproteobacteria</taxon>
        <taxon>Burkholderiales</taxon>
        <taxon>Burkholderiaceae</taxon>
        <taxon>Pararobbsia</taxon>
    </lineage>
</organism>
<dbReference type="AlphaFoldDB" id="A0A494XGU6"/>
<dbReference type="PRINTS" id="PR00080">
    <property type="entry name" value="SDRFAMILY"/>
</dbReference>
<name>A0A494XGU6_9BURK</name>
<accession>A0A494XGU6</accession>
<dbReference type="GO" id="GO:0016491">
    <property type="term" value="F:oxidoreductase activity"/>
    <property type="evidence" value="ECO:0007669"/>
    <property type="project" value="UniProtKB-KW"/>
</dbReference>
<dbReference type="InterPro" id="IPR057326">
    <property type="entry name" value="KR_dom"/>
</dbReference>
<dbReference type="PRINTS" id="PR00081">
    <property type="entry name" value="GDHRDH"/>
</dbReference>
<dbReference type="Gene3D" id="3.40.50.720">
    <property type="entry name" value="NAD(P)-binding Rossmann-like Domain"/>
    <property type="match status" value="1"/>
</dbReference>
<gene>
    <name evidence="5" type="ORF">D7S86_19935</name>
</gene>
<reference evidence="5 6" key="1">
    <citation type="submission" date="2018-10" db="EMBL/GenBank/DDBJ databases">
        <title>Robbsia sp. DHC34, isolated from soil.</title>
        <authorList>
            <person name="Gao Z.-H."/>
            <person name="Qiu L.-H."/>
        </authorList>
    </citation>
    <scope>NUCLEOTIDE SEQUENCE [LARGE SCALE GENOMIC DNA]</scope>
    <source>
        <strain evidence="5 6">DHC34</strain>
    </source>
</reference>
<keyword evidence="6" id="KW-1185">Reference proteome</keyword>
<dbReference type="EMBL" id="RBZU01000010">
    <property type="protein sequence ID" value="RKP49758.1"/>
    <property type="molecule type" value="Genomic_DNA"/>
</dbReference>
<dbReference type="PANTHER" id="PTHR43976:SF16">
    <property type="entry name" value="SHORT-CHAIN DEHYDROGENASE_REDUCTASE FAMILY PROTEIN"/>
    <property type="match status" value="1"/>
</dbReference>
<dbReference type="Proteomes" id="UP000270342">
    <property type="component" value="Unassembled WGS sequence"/>
</dbReference>
<dbReference type="CDD" id="cd05374">
    <property type="entry name" value="17beta-HSD-like_SDR_c"/>
    <property type="match status" value="1"/>
</dbReference>
<dbReference type="PANTHER" id="PTHR43976">
    <property type="entry name" value="SHORT CHAIN DEHYDROGENASE"/>
    <property type="match status" value="1"/>
</dbReference>
<dbReference type="OrthoDB" id="9789083at2"/>
<dbReference type="NCBIfam" id="NF004823">
    <property type="entry name" value="PRK06179.1"/>
    <property type="match status" value="1"/>
</dbReference>
<evidence type="ECO:0000256" key="1">
    <source>
        <dbReference type="ARBA" id="ARBA00006484"/>
    </source>
</evidence>
<dbReference type="InterPro" id="IPR036291">
    <property type="entry name" value="NAD(P)-bd_dom_sf"/>
</dbReference>
<keyword evidence="2" id="KW-0560">Oxidoreductase</keyword>
<sequence>MKQKVVLITGASSGIGDATARALAGAGYRVFGGVRAPGATSAIPGVEFVEMDVKDDDSVRSAVDDVLKRAGRIDVLVNNAGVSLVGPVEATSDAEVAALFDVNVFGVLRVVRAVLPSMRREKSGLIVNISSVLGFLPAPFMGLYASSKHALEGLSESLDHEVRGFGVRVMLVEPSFTRTKLDINATRTASVITDYETALHASVDAVQQQVSNAPPPDSVAKSILATVEGTYRLRRPADGRAKLLTFLRRFAPAPQVDKSLRKAFGLN</sequence>
<dbReference type="InterPro" id="IPR002347">
    <property type="entry name" value="SDR_fam"/>
</dbReference>
<evidence type="ECO:0000313" key="6">
    <source>
        <dbReference type="Proteomes" id="UP000270342"/>
    </source>
</evidence>
<protein>
    <submittedName>
        <fullName evidence="5">Oxidoreductase</fullName>
    </submittedName>
</protein>
<dbReference type="SUPFAM" id="SSF51735">
    <property type="entry name" value="NAD(P)-binding Rossmann-fold domains"/>
    <property type="match status" value="1"/>
</dbReference>
<dbReference type="InterPro" id="IPR051911">
    <property type="entry name" value="SDR_oxidoreductase"/>
</dbReference>
<evidence type="ECO:0000256" key="2">
    <source>
        <dbReference type="ARBA" id="ARBA00023002"/>
    </source>
</evidence>
<comment type="similarity">
    <text evidence="1 3">Belongs to the short-chain dehydrogenases/reductases (SDR) family.</text>
</comment>
<dbReference type="SMART" id="SM00822">
    <property type="entry name" value="PKS_KR"/>
    <property type="match status" value="1"/>
</dbReference>
<proteinExistence type="inferred from homology"/>
<comment type="caution">
    <text evidence="5">The sequence shown here is derived from an EMBL/GenBank/DDBJ whole genome shotgun (WGS) entry which is preliminary data.</text>
</comment>
<dbReference type="Pfam" id="PF00106">
    <property type="entry name" value="adh_short"/>
    <property type="match status" value="1"/>
</dbReference>